<name>A0A074VRX5_AURM1</name>
<gene>
    <name evidence="1" type="ORF">M437DRAFT_46849</name>
</gene>
<accession>A0A074VRX5</accession>
<organism evidence="1 2">
    <name type="scientific">Aureobasidium melanogenum (strain CBS 110374)</name>
    <name type="common">Aureobasidium pullulans var. melanogenum</name>
    <dbReference type="NCBI Taxonomy" id="1043003"/>
    <lineage>
        <taxon>Eukaryota</taxon>
        <taxon>Fungi</taxon>
        <taxon>Dikarya</taxon>
        <taxon>Ascomycota</taxon>
        <taxon>Pezizomycotina</taxon>
        <taxon>Dothideomycetes</taxon>
        <taxon>Dothideomycetidae</taxon>
        <taxon>Dothideales</taxon>
        <taxon>Saccotheciaceae</taxon>
        <taxon>Aureobasidium</taxon>
    </lineage>
</organism>
<proteinExistence type="predicted"/>
<dbReference type="GeneID" id="63914710"/>
<reference evidence="1 2" key="1">
    <citation type="journal article" date="2014" name="BMC Genomics">
        <title>Genome sequencing of four Aureobasidium pullulans varieties: biotechnological potential, stress tolerance, and description of new species.</title>
        <authorList>
            <person name="Gostin Ar C."/>
            <person name="Ohm R.A."/>
            <person name="Kogej T."/>
            <person name="Sonjak S."/>
            <person name="Turk M."/>
            <person name="Zajc J."/>
            <person name="Zalar P."/>
            <person name="Grube M."/>
            <person name="Sun H."/>
            <person name="Han J."/>
            <person name="Sharma A."/>
            <person name="Chiniquy J."/>
            <person name="Ngan C.Y."/>
            <person name="Lipzen A."/>
            <person name="Barry K."/>
            <person name="Grigoriev I.V."/>
            <person name="Gunde-Cimerman N."/>
        </authorList>
    </citation>
    <scope>NUCLEOTIDE SEQUENCE [LARGE SCALE GENOMIC DNA]</scope>
    <source>
        <strain evidence="1 2">CBS 110374</strain>
    </source>
</reference>
<dbReference type="RefSeq" id="XP_040880523.1">
    <property type="nucleotide sequence ID" value="XM_041021337.1"/>
</dbReference>
<evidence type="ECO:0000313" key="1">
    <source>
        <dbReference type="EMBL" id="KEQ63500.1"/>
    </source>
</evidence>
<sequence>MRNAAVYAGLLATSFSALGHAMVNLTILSSVEDVHVGDHLLVEWATDQTYYLDFIFAKKERAGWSIAETLFEDRLTKAGQGNITVVVPDVESGREYALWMSGSEIDEPLGWSSLTKWFVVDGQHGDLKIQDTDRK</sequence>
<evidence type="ECO:0000313" key="2">
    <source>
        <dbReference type="Proteomes" id="UP000030672"/>
    </source>
</evidence>
<dbReference type="Proteomes" id="UP000030672">
    <property type="component" value="Unassembled WGS sequence"/>
</dbReference>
<protein>
    <submittedName>
        <fullName evidence="1">Uncharacterized protein</fullName>
    </submittedName>
</protein>
<dbReference type="HOGENOM" id="CLU_1916666_0_0_1"/>
<dbReference type="AlphaFoldDB" id="A0A074VRX5"/>
<dbReference type="EMBL" id="KL584831">
    <property type="protein sequence ID" value="KEQ63500.1"/>
    <property type="molecule type" value="Genomic_DNA"/>
</dbReference>
<keyword evidence="2" id="KW-1185">Reference proteome</keyword>